<dbReference type="SUPFAM" id="SSF55347">
    <property type="entry name" value="Glyceraldehyde-3-phosphate dehydrogenase-like, C-terminal domain"/>
    <property type="match status" value="1"/>
</dbReference>
<evidence type="ECO:0000313" key="1">
    <source>
        <dbReference type="EMBL" id="KHN33912.1"/>
    </source>
</evidence>
<dbReference type="Proteomes" id="UP000053555">
    <property type="component" value="Unassembled WGS sequence"/>
</dbReference>
<gene>
    <name evidence="1" type="ORF">glysoja_031774</name>
</gene>
<protein>
    <submittedName>
        <fullName evidence="1">Uncharacterized protein</fullName>
    </submittedName>
</protein>
<accession>A0A0B2RQ10</accession>
<dbReference type="AlphaFoldDB" id="A0A0B2RQ10"/>
<dbReference type="EMBL" id="KN649412">
    <property type="protein sequence ID" value="KHN33912.1"/>
    <property type="molecule type" value="Genomic_DNA"/>
</dbReference>
<sequence length="189" mass="21563">MYDIYEQPVELMWDGTKFGIPDEHASIFLTYYDCSSTLGHGSIYGFLEPQFIHNVKDRHVECQHYIETWVKESQREVYLGAYLNHAMKILKTNLDGKHDQPRPQWLEVKVILKLSFDSVDDSIIRNFSVVDLTCQLKKNASYEDVKATIKSSIFDAKAGIALSASFGKLLSCNRVLDLIEHMALVGAQN</sequence>
<reference evidence="1" key="1">
    <citation type="submission" date="2014-07" db="EMBL/GenBank/DDBJ databases">
        <title>Identification of a novel salt tolerance gene in wild soybean by whole-genome sequencing.</title>
        <authorList>
            <person name="Lam H.-M."/>
            <person name="Qi X."/>
            <person name="Li M.-W."/>
            <person name="Liu X."/>
            <person name="Xie M."/>
            <person name="Ni M."/>
            <person name="Xu X."/>
        </authorList>
    </citation>
    <scope>NUCLEOTIDE SEQUENCE [LARGE SCALE GENOMIC DNA]</scope>
    <source>
        <tissue evidence="1">Root</tissue>
    </source>
</reference>
<name>A0A0B2RQ10_GLYSO</name>
<proteinExistence type="predicted"/>
<organism evidence="1">
    <name type="scientific">Glycine soja</name>
    <name type="common">Wild soybean</name>
    <dbReference type="NCBI Taxonomy" id="3848"/>
    <lineage>
        <taxon>Eukaryota</taxon>
        <taxon>Viridiplantae</taxon>
        <taxon>Streptophyta</taxon>
        <taxon>Embryophyta</taxon>
        <taxon>Tracheophyta</taxon>
        <taxon>Spermatophyta</taxon>
        <taxon>Magnoliopsida</taxon>
        <taxon>eudicotyledons</taxon>
        <taxon>Gunneridae</taxon>
        <taxon>Pentapetalae</taxon>
        <taxon>rosids</taxon>
        <taxon>fabids</taxon>
        <taxon>Fabales</taxon>
        <taxon>Fabaceae</taxon>
        <taxon>Papilionoideae</taxon>
        <taxon>50 kb inversion clade</taxon>
        <taxon>NPAAA clade</taxon>
        <taxon>indigoferoid/millettioid clade</taxon>
        <taxon>Phaseoleae</taxon>
        <taxon>Glycine</taxon>
        <taxon>Glycine subgen. Soja</taxon>
    </lineage>
</organism>